<reference evidence="1 2" key="1">
    <citation type="journal article" date="2019" name="Commun. Biol.">
        <title>The bagworm genome reveals a unique fibroin gene that provides high tensile strength.</title>
        <authorList>
            <person name="Kono N."/>
            <person name="Nakamura H."/>
            <person name="Ohtoshi R."/>
            <person name="Tomita M."/>
            <person name="Numata K."/>
            <person name="Arakawa K."/>
        </authorList>
    </citation>
    <scope>NUCLEOTIDE SEQUENCE [LARGE SCALE GENOMIC DNA]</scope>
</reference>
<organism evidence="1 2">
    <name type="scientific">Eumeta variegata</name>
    <name type="common">Bagworm moth</name>
    <name type="synonym">Eumeta japonica</name>
    <dbReference type="NCBI Taxonomy" id="151549"/>
    <lineage>
        <taxon>Eukaryota</taxon>
        <taxon>Metazoa</taxon>
        <taxon>Ecdysozoa</taxon>
        <taxon>Arthropoda</taxon>
        <taxon>Hexapoda</taxon>
        <taxon>Insecta</taxon>
        <taxon>Pterygota</taxon>
        <taxon>Neoptera</taxon>
        <taxon>Endopterygota</taxon>
        <taxon>Lepidoptera</taxon>
        <taxon>Glossata</taxon>
        <taxon>Ditrysia</taxon>
        <taxon>Tineoidea</taxon>
        <taxon>Psychidae</taxon>
        <taxon>Oiketicinae</taxon>
        <taxon>Eumeta</taxon>
    </lineage>
</organism>
<protein>
    <submittedName>
        <fullName evidence="1">Uncharacterized protein</fullName>
    </submittedName>
</protein>
<dbReference type="AlphaFoldDB" id="A0A4C1YRS2"/>
<accession>A0A4C1YRS2</accession>
<dbReference type="Proteomes" id="UP000299102">
    <property type="component" value="Unassembled WGS sequence"/>
</dbReference>
<sequence>MSINVEKSGADTAPPGRRAFFQLHLLYCRQGRQNKKLERIQERGKNGSGIAARSAVRGLWSALEVYSRRACSTKQAAD</sequence>
<dbReference type="EMBL" id="BGZK01001404">
    <property type="protein sequence ID" value="GBP79181.1"/>
    <property type="molecule type" value="Genomic_DNA"/>
</dbReference>
<keyword evidence="2" id="KW-1185">Reference proteome</keyword>
<name>A0A4C1YRS2_EUMVA</name>
<proteinExistence type="predicted"/>
<evidence type="ECO:0000313" key="1">
    <source>
        <dbReference type="EMBL" id="GBP79181.1"/>
    </source>
</evidence>
<comment type="caution">
    <text evidence="1">The sequence shown here is derived from an EMBL/GenBank/DDBJ whole genome shotgun (WGS) entry which is preliminary data.</text>
</comment>
<evidence type="ECO:0000313" key="2">
    <source>
        <dbReference type="Proteomes" id="UP000299102"/>
    </source>
</evidence>
<gene>
    <name evidence="1" type="ORF">EVAR_53047_1</name>
</gene>